<evidence type="ECO:0000256" key="3">
    <source>
        <dbReference type="ARBA" id="ARBA00022840"/>
    </source>
</evidence>
<evidence type="ECO:0000256" key="2">
    <source>
        <dbReference type="ARBA" id="ARBA00022741"/>
    </source>
</evidence>
<dbReference type="PROSITE" id="PS51221">
    <property type="entry name" value="TTL"/>
    <property type="match status" value="1"/>
</dbReference>
<dbReference type="PANTHER" id="PTHR12241:SF147">
    <property type="entry name" value="TUBULIN POLYGLUTAMYLASE TTLL7"/>
    <property type="match status" value="1"/>
</dbReference>
<proteinExistence type="predicted"/>
<feature type="region of interest" description="Disordered" evidence="4">
    <location>
        <begin position="432"/>
        <end position="481"/>
    </location>
</feature>
<dbReference type="Gene3D" id="1.10.238.10">
    <property type="entry name" value="EF-hand"/>
    <property type="match status" value="1"/>
</dbReference>
<organism evidence="5 6">
    <name type="scientific">Paratrimastix pyriformis</name>
    <dbReference type="NCBI Taxonomy" id="342808"/>
    <lineage>
        <taxon>Eukaryota</taxon>
        <taxon>Metamonada</taxon>
        <taxon>Preaxostyla</taxon>
        <taxon>Paratrimastigidae</taxon>
        <taxon>Paratrimastix</taxon>
    </lineage>
</organism>
<evidence type="ECO:0000256" key="4">
    <source>
        <dbReference type="SAM" id="MobiDB-lite"/>
    </source>
</evidence>
<protein>
    <submittedName>
        <fullName evidence="5">Tubulin polyglutamylase TTLL6</fullName>
    </submittedName>
</protein>
<keyword evidence="1" id="KW-0436">Ligase</keyword>
<feature type="region of interest" description="Disordered" evidence="4">
    <location>
        <begin position="563"/>
        <end position="607"/>
    </location>
</feature>
<keyword evidence="3" id="KW-0067">ATP-binding</keyword>
<name>A0ABQ8UNX8_9EUKA</name>
<dbReference type="EMBL" id="JAPMOS010000010">
    <property type="protein sequence ID" value="KAJ4460889.1"/>
    <property type="molecule type" value="Genomic_DNA"/>
</dbReference>
<dbReference type="SUPFAM" id="SSF56059">
    <property type="entry name" value="Glutathione synthetase ATP-binding domain-like"/>
    <property type="match status" value="1"/>
</dbReference>
<dbReference type="PANTHER" id="PTHR12241">
    <property type="entry name" value="TUBULIN POLYGLUTAMYLASE"/>
    <property type="match status" value="1"/>
</dbReference>
<sequence>MRMLFPTEYRFCPRTWVLPQDQAELTEEFALARPGEKPRTYIVKPSAGSQGAGIYLAQRLDDIRPNAEVVQRYVDKPFLVDGYKFDLRIYVLVQSVDPLRIYIANEGLARFCTTPYEPVTRANMAHTYMHLTNYSLNKHNQNFVPGQTEDEGSKRSLSSINRWLAQHGHDVEALWSRITEVIIKTLVAIQPTLCYVYRCGVANPDPAHSMCFHVVGFDVLLDYRLRPWILEINHSPSLLCDAELDCRIKEQLVTGAMLLALGRSSDPPHCLVSDSRLASGVPGAGWSLCGGVQFFRLVYPNPPATLPYDRLNIFNSDGLHDAFMRACGVRVRGCGMSSLKFGRFGRSIGMADGRSISQADLDTLYREVMKHRPADTLMGYGEFCTALVALAARKYPDVALLQAPRLAHHVPRAVAQQVGALRATSFSPRVLGYPEAGRAQPQPPLAAPGRASPRPHSRLTPGWAARPPSRPPFSTSSRPAYPPAGMDPAMMAALAMPPGGYPPMMMAMPDLHQQQQQQQQHQGVFYPQYQPPRGPPGGFPQAGWAAAGGGPPEAAPGWAWQPRMAGPGLPPPASFSGYYPRGPYAPAGQEVPQAAPPPGTSYPGRYG</sequence>
<keyword evidence="6" id="KW-1185">Reference proteome</keyword>
<dbReference type="Proteomes" id="UP001141327">
    <property type="component" value="Unassembled WGS sequence"/>
</dbReference>
<dbReference type="Gene3D" id="3.30.470.20">
    <property type="entry name" value="ATP-grasp fold, B domain"/>
    <property type="match status" value="1"/>
</dbReference>
<dbReference type="InterPro" id="IPR004344">
    <property type="entry name" value="TTL/TTLL_fam"/>
</dbReference>
<dbReference type="Pfam" id="PF03133">
    <property type="entry name" value="TTL"/>
    <property type="match status" value="1"/>
</dbReference>
<evidence type="ECO:0000313" key="6">
    <source>
        <dbReference type="Proteomes" id="UP001141327"/>
    </source>
</evidence>
<comment type="caution">
    <text evidence="5">The sequence shown here is derived from an EMBL/GenBank/DDBJ whole genome shotgun (WGS) entry which is preliminary data.</text>
</comment>
<accession>A0ABQ8UNX8</accession>
<feature type="compositionally biased region" description="Low complexity" evidence="4">
    <location>
        <begin position="464"/>
        <end position="481"/>
    </location>
</feature>
<evidence type="ECO:0000256" key="1">
    <source>
        <dbReference type="ARBA" id="ARBA00022598"/>
    </source>
</evidence>
<gene>
    <name evidence="5" type="ORF">PAPYR_2728</name>
</gene>
<keyword evidence="2" id="KW-0547">Nucleotide-binding</keyword>
<evidence type="ECO:0000313" key="5">
    <source>
        <dbReference type="EMBL" id="KAJ4460889.1"/>
    </source>
</evidence>
<reference evidence="5" key="1">
    <citation type="journal article" date="2022" name="bioRxiv">
        <title>Genomics of Preaxostyla Flagellates Illuminates Evolutionary Transitions and the Path Towards Mitochondrial Loss.</title>
        <authorList>
            <person name="Novak L.V.F."/>
            <person name="Treitli S.C."/>
            <person name="Pyrih J."/>
            <person name="Halakuc P."/>
            <person name="Pipaliya S.V."/>
            <person name="Vacek V."/>
            <person name="Brzon O."/>
            <person name="Soukal P."/>
            <person name="Eme L."/>
            <person name="Dacks J.B."/>
            <person name="Karnkowska A."/>
            <person name="Elias M."/>
            <person name="Hampl V."/>
        </authorList>
    </citation>
    <scope>NUCLEOTIDE SEQUENCE</scope>
    <source>
        <strain evidence="5">RCP-MX</strain>
    </source>
</reference>